<dbReference type="AlphaFoldDB" id="A0A371X4W7"/>
<dbReference type="Proteomes" id="UP000264310">
    <property type="component" value="Unassembled WGS sequence"/>
</dbReference>
<feature type="compositionally biased region" description="Polar residues" evidence="1">
    <location>
        <begin position="75"/>
        <end position="85"/>
    </location>
</feature>
<dbReference type="EMBL" id="QURL01000003">
    <property type="protein sequence ID" value="RFC64275.1"/>
    <property type="molecule type" value="Genomic_DNA"/>
</dbReference>
<organism evidence="2 3">
    <name type="scientific">Fulvimarina endophytica</name>
    <dbReference type="NCBI Taxonomy" id="2293836"/>
    <lineage>
        <taxon>Bacteria</taxon>
        <taxon>Pseudomonadati</taxon>
        <taxon>Pseudomonadota</taxon>
        <taxon>Alphaproteobacteria</taxon>
        <taxon>Hyphomicrobiales</taxon>
        <taxon>Aurantimonadaceae</taxon>
        <taxon>Fulvimarina</taxon>
    </lineage>
</organism>
<reference evidence="2 3" key="1">
    <citation type="submission" date="2018-08" db="EMBL/GenBank/DDBJ databases">
        <title>Fulvimarina sp. 85, whole genome shotgun sequence.</title>
        <authorList>
            <person name="Tuo L."/>
        </authorList>
    </citation>
    <scope>NUCLEOTIDE SEQUENCE [LARGE SCALE GENOMIC DNA]</scope>
    <source>
        <strain evidence="2 3">85</strain>
    </source>
</reference>
<sequence>MIGERGETADPHGEETGTGHGRAEPGAASAHAGSGAAFGPHREAFSAGEAQPGETSDALDETHRKGTDGADLSLDVSSSDRNSPLTRIDPPTIETMVRRWGAHDSFAALCEAVVCEIVEKDLRLVPIACRTSVDEIALAIAASLSEGEIFETAPGIGVTELLDALPRPRAGNTRILVLRRSLAGAPPQQPSILSMLSVRPGVSTGDVEALLTERAVRLIVAIEEGPRTDWRDLVALDPRPYMIPWIEPFVARLADPYLGLPRALRTEIAATIRQSALDEQADWQAREVAAYHHLNVCLDGKAFLNAPREEIDRALKASEQGMWGARQGLEKSIEDLFAFATAGRIPGLLFTIGLLLGRVSPGNLAALAERLLASQPAPSVGHLPEDLRETWFRDCEEAERFGQARPALPGWHAIHDHDPDGYSRQAHLVVRNDLCRPEARFNDAVAAAVLARTQPTFLSRLLALTLDPGFFQPSAAFFRADLVRLWLRLVEATGLRPQDGTVSPGQHTQIALFAEAISRARAPVFLTDRYGERFLHDRPMCEDAAEILGEIVAFDAERGLSSRHLVNAILLNLAERLGYADLTVILGRFLLDRGGAWDDGVAAADLAHFAVGPQLGTGFNRDEWRDQILSALVEAQDRNLPKHFAPDQGGYAPLTTWLSGLRTAPAPHGLPAQAIATHCEEHAVQLDIVFPPPPTEHPPSALAVEAFYGSEEAADGRSWSLIERMLVRDPSSWLRDRRLYLAHLDRMAPEGSRRQTFMTPERFVQWRLSDVIRVLFAGADEPSARVLVPGGAARFHEALVSPAVRAMLVRMGETMSLTAPSSIRRIVECVLKAEGAQAGEPRARADLEWLTLFPAALLAEWRMRLFGEDELPKASPERTRHRKVLQELHRSVRAAGRSEAIATAFRALAEAQALLAERPSLQLTDATRARFASKSQMFAEYADIFAQHTVATR</sequence>
<comment type="caution">
    <text evidence="2">The sequence shown here is derived from an EMBL/GenBank/DDBJ whole genome shotgun (WGS) entry which is preliminary data.</text>
</comment>
<keyword evidence="3" id="KW-1185">Reference proteome</keyword>
<gene>
    <name evidence="2" type="ORF">DYI37_08015</name>
</gene>
<proteinExistence type="predicted"/>
<feature type="compositionally biased region" description="Low complexity" evidence="1">
    <location>
        <begin position="24"/>
        <end position="39"/>
    </location>
</feature>
<feature type="region of interest" description="Disordered" evidence="1">
    <location>
        <begin position="1"/>
        <end position="89"/>
    </location>
</feature>
<evidence type="ECO:0000313" key="3">
    <source>
        <dbReference type="Proteomes" id="UP000264310"/>
    </source>
</evidence>
<evidence type="ECO:0000256" key="1">
    <source>
        <dbReference type="SAM" id="MobiDB-lite"/>
    </source>
</evidence>
<evidence type="ECO:0000313" key="2">
    <source>
        <dbReference type="EMBL" id="RFC64275.1"/>
    </source>
</evidence>
<name>A0A371X4W7_9HYPH</name>
<protein>
    <submittedName>
        <fullName evidence="2">Uncharacterized protein</fullName>
    </submittedName>
</protein>
<accession>A0A371X4W7</accession>
<dbReference type="RefSeq" id="WP_116682691.1">
    <property type="nucleotide sequence ID" value="NZ_QURL01000003.1"/>
</dbReference>
<feature type="compositionally biased region" description="Basic and acidic residues" evidence="1">
    <location>
        <begin position="1"/>
        <end position="23"/>
    </location>
</feature>